<dbReference type="EMBL" id="AP021875">
    <property type="protein sequence ID" value="BBO73244.1"/>
    <property type="molecule type" value="Genomic_DNA"/>
</dbReference>
<reference evidence="4 5" key="1">
    <citation type="submission" date="2019-11" db="EMBL/GenBank/DDBJ databases">
        <title>Comparative genomics of hydrocarbon-degrading Desulfosarcina strains.</title>
        <authorList>
            <person name="Watanabe M."/>
            <person name="Kojima H."/>
            <person name="Fukui M."/>
        </authorList>
    </citation>
    <scope>NUCLEOTIDE SEQUENCE [LARGE SCALE GENOMIC DNA]</scope>
    <source>
        <strain evidence="4 5">PP31</strain>
    </source>
</reference>
<proteinExistence type="inferred from homology"/>
<evidence type="ECO:0000313" key="4">
    <source>
        <dbReference type="EMBL" id="BBO73244.1"/>
    </source>
</evidence>
<organism evidence="4 5">
    <name type="scientific">Desulfosarcina widdelii</name>
    <dbReference type="NCBI Taxonomy" id="947919"/>
    <lineage>
        <taxon>Bacteria</taxon>
        <taxon>Pseudomonadati</taxon>
        <taxon>Thermodesulfobacteriota</taxon>
        <taxon>Desulfobacteria</taxon>
        <taxon>Desulfobacterales</taxon>
        <taxon>Desulfosarcinaceae</taxon>
        <taxon>Desulfosarcina</taxon>
    </lineage>
</organism>
<dbReference type="InterPro" id="IPR051466">
    <property type="entry name" value="D-amino_acid_metab_enzyme"/>
</dbReference>
<accession>A0A5K7Z443</accession>
<dbReference type="InterPro" id="IPR042208">
    <property type="entry name" value="D-ser_dehydrat-like_sf"/>
</dbReference>
<dbReference type="Pfam" id="PF01168">
    <property type="entry name" value="Ala_racemase_N"/>
    <property type="match status" value="1"/>
</dbReference>
<dbReference type="KEGG" id="dwd:DSCW_06610"/>
<evidence type="ECO:0000256" key="2">
    <source>
        <dbReference type="ARBA" id="ARBA00023239"/>
    </source>
</evidence>
<sequence>MDFAIHSLSEKPYKISALSELTTPCLLLFRDRFDFNIKRMGKLLDLVSPGFPIKNIWPHVKTHKSKWVTRELMTAGFQGFKATPMEAEMLIDSGVETIFIAYPLLPAEADHIASLVKGNPDKRIIVQAAHQDHATYLSEAAEKYDIQWHFFIDLNVGMNRTGTDPEGALGLYNLTKKNERFKFFGIHAYDGHNAFFDEKKRRETSQASVEILTEAVRRFENRNISVPRVMMSGTPSFLPDLECLSHIDMDADIILSPGNWIFFDTWYHQIIPNTFDVAALILVQVMDRPNPKTATLNLGYKRWGIDQGKIEGFSIEGMEALGWSEEHTIVSVPHGTDLHIGDYILVAPRHACSTVNLWEYFAIIGPDGEIDQKGCPIDARNR</sequence>
<dbReference type="OrthoDB" id="9811417at2"/>
<dbReference type="Proteomes" id="UP000427769">
    <property type="component" value="Chromosome"/>
</dbReference>
<evidence type="ECO:0000259" key="3">
    <source>
        <dbReference type="SMART" id="SM01119"/>
    </source>
</evidence>
<dbReference type="PANTHER" id="PTHR28004:SF2">
    <property type="entry name" value="D-SERINE DEHYDRATASE"/>
    <property type="match status" value="1"/>
</dbReference>
<dbReference type="InterPro" id="IPR001608">
    <property type="entry name" value="Ala_racemase_N"/>
</dbReference>
<keyword evidence="2" id="KW-0456">Lyase</keyword>
<dbReference type="GO" id="GO:0008721">
    <property type="term" value="F:D-serine ammonia-lyase activity"/>
    <property type="evidence" value="ECO:0007669"/>
    <property type="project" value="TreeGrafter"/>
</dbReference>
<feature type="domain" description="D-serine dehydratase-like" evidence="3">
    <location>
        <begin position="278"/>
        <end position="365"/>
    </location>
</feature>
<dbReference type="Pfam" id="PF14031">
    <property type="entry name" value="D-ser_dehydrat"/>
    <property type="match status" value="1"/>
</dbReference>
<gene>
    <name evidence="4" type="ORF">DSCW_06610</name>
</gene>
<comment type="similarity">
    <text evidence="1">Belongs to the DSD1 family.</text>
</comment>
<protein>
    <submittedName>
        <fullName evidence="4">Threonine aldolase</fullName>
    </submittedName>
</protein>
<name>A0A5K7Z443_9BACT</name>
<dbReference type="RefSeq" id="WP_155302369.1">
    <property type="nucleotide sequence ID" value="NZ_AP021875.1"/>
</dbReference>
<dbReference type="InterPro" id="IPR029066">
    <property type="entry name" value="PLP-binding_barrel"/>
</dbReference>
<dbReference type="InterPro" id="IPR026956">
    <property type="entry name" value="D-ser_dehydrat-like_dom"/>
</dbReference>
<evidence type="ECO:0000256" key="1">
    <source>
        <dbReference type="ARBA" id="ARBA00005323"/>
    </source>
</evidence>
<dbReference type="Gene3D" id="2.40.37.20">
    <property type="entry name" value="D-serine dehydratase-like domain"/>
    <property type="match status" value="1"/>
</dbReference>
<evidence type="ECO:0000313" key="5">
    <source>
        <dbReference type="Proteomes" id="UP000427769"/>
    </source>
</evidence>
<dbReference type="GO" id="GO:0036088">
    <property type="term" value="P:D-serine catabolic process"/>
    <property type="evidence" value="ECO:0007669"/>
    <property type="project" value="TreeGrafter"/>
</dbReference>
<dbReference type="SMART" id="SM01119">
    <property type="entry name" value="D-ser_dehydrat"/>
    <property type="match status" value="1"/>
</dbReference>
<dbReference type="SUPFAM" id="SSF51419">
    <property type="entry name" value="PLP-binding barrel"/>
    <property type="match status" value="1"/>
</dbReference>
<keyword evidence="5" id="KW-1185">Reference proteome</keyword>
<dbReference type="AlphaFoldDB" id="A0A5K7Z443"/>
<dbReference type="PANTHER" id="PTHR28004">
    <property type="entry name" value="ZGC:162816-RELATED"/>
    <property type="match status" value="1"/>
</dbReference>
<dbReference type="Gene3D" id="3.20.20.10">
    <property type="entry name" value="Alanine racemase"/>
    <property type="match status" value="1"/>
</dbReference>